<dbReference type="AlphaFoldDB" id="A0A813I202"/>
<evidence type="ECO:0000313" key="3">
    <source>
        <dbReference type="Proteomes" id="UP000626109"/>
    </source>
</evidence>
<comment type="caution">
    <text evidence="2">The sequence shown here is derived from an EMBL/GenBank/DDBJ whole genome shotgun (WGS) entry which is preliminary data.</text>
</comment>
<feature type="compositionally biased region" description="Polar residues" evidence="1">
    <location>
        <begin position="77"/>
        <end position="86"/>
    </location>
</feature>
<protein>
    <submittedName>
        <fullName evidence="2">Uncharacterized protein</fullName>
    </submittedName>
</protein>
<dbReference type="Proteomes" id="UP000626109">
    <property type="component" value="Unassembled WGS sequence"/>
</dbReference>
<evidence type="ECO:0000313" key="2">
    <source>
        <dbReference type="EMBL" id="CAE8645693.1"/>
    </source>
</evidence>
<accession>A0A813I202</accession>
<name>A0A813I202_POLGL</name>
<feature type="region of interest" description="Disordered" evidence="1">
    <location>
        <begin position="61"/>
        <end position="86"/>
    </location>
</feature>
<gene>
    <name evidence="2" type="ORF">PGLA2088_LOCUS4130</name>
</gene>
<organism evidence="2 3">
    <name type="scientific">Polarella glacialis</name>
    <name type="common">Dinoflagellate</name>
    <dbReference type="NCBI Taxonomy" id="89957"/>
    <lineage>
        <taxon>Eukaryota</taxon>
        <taxon>Sar</taxon>
        <taxon>Alveolata</taxon>
        <taxon>Dinophyceae</taxon>
        <taxon>Suessiales</taxon>
        <taxon>Suessiaceae</taxon>
        <taxon>Polarella</taxon>
    </lineage>
</organism>
<sequence length="284" mass="30540">MQHPACFGTAGAMGLTCSSACASGGGSLVDDDEVLLFVRRRAADSEVKNWKTSGQIIEETEEKEVVDQEGQDEQHEQLPSSRDQNVAQSVDLVDRQVSNVSSRNPDGCSATKEAIARVVRAFVRGCCLEASSSSISTRRYLVHLDRGLTQLTLQDEGDELGSAAVVIPLVRVLEVSPEVPPGAGRYSFGGSCAARLRLGPHGGRGPDVLRLQLRSLEECDAFVVCIRACARNLQQEAAWEQPRAMDEESVPSTVVRAVGLLRDPFGLVAGASSAHRNKKEAVKR</sequence>
<dbReference type="EMBL" id="CAJNNW010003724">
    <property type="protein sequence ID" value="CAE8645693.1"/>
    <property type="molecule type" value="Genomic_DNA"/>
</dbReference>
<feature type="compositionally biased region" description="Acidic residues" evidence="1">
    <location>
        <begin position="61"/>
        <end position="71"/>
    </location>
</feature>
<reference evidence="2" key="1">
    <citation type="submission" date="2021-02" db="EMBL/GenBank/DDBJ databases">
        <authorList>
            <person name="Dougan E. K."/>
            <person name="Rhodes N."/>
            <person name="Thang M."/>
            <person name="Chan C."/>
        </authorList>
    </citation>
    <scope>NUCLEOTIDE SEQUENCE</scope>
</reference>
<proteinExistence type="predicted"/>
<evidence type="ECO:0000256" key="1">
    <source>
        <dbReference type="SAM" id="MobiDB-lite"/>
    </source>
</evidence>